<keyword evidence="4" id="KW-0349">Heme</keyword>
<evidence type="ECO:0000259" key="13">
    <source>
        <dbReference type="PROSITE" id="PS50939"/>
    </source>
</evidence>
<evidence type="ECO:0000256" key="3">
    <source>
        <dbReference type="ARBA" id="ARBA00022448"/>
    </source>
</evidence>
<evidence type="ECO:0000256" key="8">
    <source>
        <dbReference type="ARBA" id="ARBA00022989"/>
    </source>
</evidence>
<dbReference type="Pfam" id="PF03188">
    <property type="entry name" value="Cytochrom_B561"/>
    <property type="match status" value="1"/>
</dbReference>
<dbReference type="GO" id="GO:0016020">
    <property type="term" value="C:membrane"/>
    <property type="evidence" value="ECO:0007669"/>
    <property type="project" value="UniProtKB-SubCell"/>
</dbReference>
<evidence type="ECO:0000256" key="12">
    <source>
        <dbReference type="SAM" id="Phobius"/>
    </source>
</evidence>
<dbReference type="AlphaFoldDB" id="A0AAW1KGS8"/>
<keyword evidence="5 12" id="KW-0812">Transmembrane</keyword>
<evidence type="ECO:0000256" key="1">
    <source>
        <dbReference type="ARBA" id="ARBA00001970"/>
    </source>
</evidence>
<comment type="caution">
    <text evidence="14">The sequence shown here is derived from an EMBL/GenBank/DDBJ whole genome shotgun (WGS) entry which is preliminary data.</text>
</comment>
<organism evidence="14 15">
    <name type="scientific">Popillia japonica</name>
    <name type="common">Japanese beetle</name>
    <dbReference type="NCBI Taxonomy" id="7064"/>
    <lineage>
        <taxon>Eukaryota</taxon>
        <taxon>Metazoa</taxon>
        <taxon>Ecdysozoa</taxon>
        <taxon>Arthropoda</taxon>
        <taxon>Hexapoda</taxon>
        <taxon>Insecta</taxon>
        <taxon>Pterygota</taxon>
        <taxon>Neoptera</taxon>
        <taxon>Endopterygota</taxon>
        <taxon>Coleoptera</taxon>
        <taxon>Polyphaga</taxon>
        <taxon>Scarabaeiformia</taxon>
        <taxon>Scarabaeidae</taxon>
        <taxon>Rutelinae</taxon>
        <taxon>Popillia</taxon>
    </lineage>
</organism>
<evidence type="ECO:0000256" key="11">
    <source>
        <dbReference type="ARBA" id="ARBA00024225"/>
    </source>
</evidence>
<keyword evidence="8 12" id="KW-1133">Transmembrane helix</keyword>
<comment type="subcellular location">
    <subcellularLocation>
        <location evidence="2">Membrane</location>
        <topology evidence="2">Multi-pass membrane protein</topology>
    </subcellularLocation>
</comment>
<keyword evidence="9" id="KW-0408">Iron</keyword>
<keyword evidence="10 12" id="KW-0472">Membrane</keyword>
<evidence type="ECO:0000256" key="9">
    <source>
        <dbReference type="ARBA" id="ARBA00023004"/>
    </source>
</evidence>
<feature type="domain" description="Cytochrome b561" evidence="13">
    <location>
        <begin position="17"/>
        <end position="223"/>
    </location>
</feature>
<feature type="transmembrane region" description="Helical" evidence="12">
    <location>
        <begin position="198"/>
        <end position="217"/>
    </location>
</feature>
<dbReference type="InterPro" id="IPR006593">
    <property type="entry name" value="Cyt_b561/ferric_Rdtase_TM"/>
</dbReference>
<evidence type="ECO:0000256" key="6">
    <source>
        <dbReference type="ARBA" id="ARBA00022723"/>
    </source>
</evidence>
<comment type="cofactor">
    <cofactor evidence="1">
        <name>heme b</name>
        <dbReference type="ChEBI" id="CHEBI:60344"/>
    </cofactor>
</comment>
<keyword evidence="7" id="KW-0249">Electron transport</keyword>
<dbReference type="PANTHER" id="PTHR15422">
    <property type="entry name" value="OS05G0565100 PROTEIN"/>
    <property type="match status" value="1"/>
</dbReference>
<reference evidence="14 15" key="1">
    <citation type="journal article" date="2024" name="BMC Genomics">
        <title>De novo assembly and annotation of Popillia japonica's genome with initial clues to its potential as an invasive pest.</title>
        <authorList>
            <person name="Cucini C."/>
            <person name="Boschi S."/>
            <person name="Funari R."/>
            <person name="Cardaioli E."/>
            <person name="Iannotti N."/>
            <person name="Marturano G."/>
            <person name="Paoli F."/>
            <person name="Bruttini M."/>
            <person name="Carapelli A."/>
            <person name="Frati F."/>
            <person name="Nardi F."/>
        </authorList>
    </citation>
    <scope>NUCLEOTIDE SEQUENCE [LARGE SCALE GENOMIC DNA]</scope>
    <source>
        <strain evidence="14">DMR45628</strain>
    </source>
</reference>
<name>A0AAW1KGS8_POPJA</name>
<protein>
    <recommendedName>
        <fullName evidence="11">ascorbate ferrireductase (transmembrane)</fullName>
        <ecNumber evidence="11">7.2.1.3</ecNumber>
    </recommendedName>
</protein>
<dbReference type="GO" id="GO:0140575">
    <property type="term" value="F:transmembrane monodehydroascorbate reductase activity"/>
    <property type="evidence" value="ECO:0007669"/>
    <property type="project" value="InterPro"/>
</dbReference>
<dbReference type="Gene3D" id="1.20.120.1770">
    <property type="match status" value="1"/>
</dbReference>
<keyword evidence="6" id="KW-0479">Metal-binding</keyword>
<dbReference type="SMART" id="SM00665">
    <property type="entry name" value="B561"/>
    <property type="match status" value="1"/>
</dbReference>
<evidence type="ECO:0000256" key="7">
    <source>
        <dbReference type="ARBA" id="ARBA00022982"/>
    </source>
</evidence>
<dbReference type="EMBL" id="JASPKY010000239">
    <property type="protein sequence ID" value="KAK9717532.1"/>
    <property type="molecule type" value="Genomic_DNA"/>
</dbReference>
<dbReference type="InterPro" id="IPR045150">
    <property type="entry name" value="CYB561D1/2"/>
</dbReference>
<evidence type="ECO:0000256" key="2">
    <source>
        <dbReference type="ARBA" id="ARBA00004141"/>
    </source>
</evidence>
<accession>A0AAW1KGS8</accession>
<dbReference type="Proteomes" id="UP001458880">
    <property type="component" value="Unassembled WGS sequence"/>
</dbReference>
<evidence type="ECO:0000313" key="14">
    <source>
        <dbReference type="EMBL" id="KAK9717532.1"/>
    </source>
</evidence>
<keyword evidence="15" id="KW-1185">Reference proteome</keyword>
<gene>
    <name evidence="14" type="ORF">QE152_g23685</name>
</gene>
<keyword evidence="3" id="KW-0813">Transport</keyword>
<feature type="transmembrane region" description="Helical" evidence="12">
    <location>
        <begin position="126"/>
        <end position="148"/>
    </location>
</feature>
<proteinExistence type="predicted"/>
<dbReference type="GO" id="GO:0140571">
    <property type="term" value="F:transmembrane ascorbate ferrireductase activity"/>
    <property type="evidence" value="ECO:0007669"/>
    <property type="project" value="UniProtKB-EC"/>
</dbReference>
<evidence type="ECO:0000256" key="4">
    <source>
        <dbReference type="ARBA" id="ARBA00022617"/>
    </source>
</evidence>
<evidence type="ECO:0000256" key="5">
    <source>
        <dbReference type="ARBA" id="ARBA00022692"/>
    </source>
</evidence>
<evidence type="ECO:0000313" key="15">
    <source>
        <dbReference type="Proteomes" id="UP001458880"/>
    </source>
</evidence>
<dbReference type="PANTHER" id="PTHR15422:SF43">
    <property type="entry name" value="ASCORBATE FERRIREDUCTASE (TRANSMEMBRANE)"/>
    <property type="match status" value="1"/>
</dbReference>
<dbReference type="PROSITE" id="PS50939">
    <property type="entry name" value="CYTOCHROME_B561"/>
    <property type="match status" value="1"/>
</dbReference>
<feature type="transmembrane region" description="Helical" evidence="12">
    <location>
        <begin position="87"/>
        <end position="106"/>
    </location>
</feature>
<feature type="transmembrane region" description="Helical" evidence="12">
    <location>
        <begin position="50"/>
        <end position="71"/>
    </location>
</feature>
<sequence length="258" mass="28465">MNDSMQWSAPIRVTRFLLNTLFHQALAVVAIYAIWIPISNYSQIASGLSWHVILCTLALIPLATEALMLFASDNVWSQGLEKNTKKYMHGILMGTSTVLMITGIAVEIDRGAGIADYPHFTSAHAITGLIALIFLVFGSILGLCALFAQSLKGFLRPVITKFIHNVLGNLTFIFGIVSLCCGFYTNWFAWYTSEASRMAAVIVTAIICVWSLIHSFISGFKQIQAIMNVPVYRGVPIEVQGVNRPLSVIRLSRHAINE</sequence>
<evidence type="ECO:0000256" key="10">
    <source>
        <dbReference type="ARBA" id="ARBA00023136"/>
    </source>
</evidence>
<feature type="transmembrane region" description="Helical" evidence="12">
    <location>
        <begin position="169"/>
        <end position="192"/>
    </location>
</feature>
<dbReference type="EC" id="7.2.1.3" evidence="11"/>
<dbReference type="GO" id="GO:0046872">
    <property type="term" value="F:metal ion binding"/>
    <property type="evidence" value="ECO:0007669"/>
    <property type="project" value="UniProtKB-KW"/>
</dbReference>
<feature type="transmembrane region" description="Helical" evidence="12">
    <location>
        <begin position="21"/>
        <end position="38"/>
    </location>
</feature>